<dbReference type="Proteomes" id="UP001500909">
    <property type="component" value="Unassembled WGS sequence"/>
</dbReference>
<protein>
    <submittedName>
        <fullName evidence="1">2OG-Fe dioxygenase family protein</fullName>
    </submittedName>
</protein>
<dbReference type="RefSeq" id="WP_052863993.1">
    <property type="nucleotide sequence ID" value="NZ_BAAABY010000062.1"/>
</dbReference>
<dbReference type="GO" id="GO:0051213">
    <property type="term" value="F:dioxygenase activity"/>
    <property type="evidence" value="ECO:0007669"/>
    <property type="project" value="UniProtKB-KW"/>
</dbReference>
<evidence type="ECO:0000313" key="2">
    <source>
        <dbReference type="Proteomes" id="UP001500909"/>
    </source>
</evidence>
<keyword evidence="1" id="KW-0223">Dioxygenase</keyword>
<keyword evidence="1" id="KW-0560">Oxidoreductase</keyword>
<proteinExistence type="predicted"/>
<sequence length="226" mass="25264">MGGPKFSLGNARDDLLRGGDDWDKFSQFWENLPLDPYMGDGGTYRRRKYSAISYDVADGGVRVIDQDGFLQSEEINRLNGGITRRFEPVDQALLDTAVFRRMLAHFVARITADAPDGEPVAPVRRINIHQHRIVATDRELGNPTPEGIHRDGVEHIVMMLVARKDITGGVSTLYDNAESPVLTHTLRNPGDYIFVDDRTSKHSVTPVQVAPAAAEGHRDMFFLEFC</sequence>
<accession>A0ABP3LIG1</accession>
<name>A0ABP3LIG1_9ACTN</name>
<dbReference type="EMBL" id="BAAABY010000062">
    <property type="protein sequence ID" value="GAA0499426.1"/>
    <property type="molecule type" value="Genomic_DNA"/>
</dbReference>
<organism evidence="1 2">
    <name type="scientific">Streptomyces olivaceiscleroticus</name>
    <dbReference type="NCBI Taxonomy" id="68245"/>
    <lineage>
        <taxon>Bacteria</taxon>
        <taxon>Bacillati</taxon>
        <taxon>Actinomycetota</taxon>
        <taxon>Actinomycetes</taxon>
        <taxon>Kitasatosporales</taxon>
        <taxon>Streptomycetaceae</taxon>
        <taxon>Streptomyces</taxon>
    </lineage>
</organism>
<reference evidence="2" key="1">
    <citation type="journal article" date="2019" name="Int. J. Syst. Evol. Microbiol.">
        <title>The Global Catalogue of Microorganisms (GCM) 10K type strain sequencing project: providing services to taxonomists for standard genome sequencing and annotation.</title>
        <authorList>
            <consortium name="The Broad Institute Genomics Platform"/>
            <consortium name="The Broad Institute Genome Sequencing Center for Infectious Disease"/>
            <person name="Wu L."/>
            <person name="Ma J."/>
        </authorList>
    </citation>
    <scope>NUCLEOTIDE SEQUENCE [LARGE SCALE GENOMIC DNA]</scope>
    <source>
        <strain evidence="2">JCM 4805</strain>
    </source>
</reference>
<dbReference type="InterPro" id="IPR018724">
    <property type="entry name" value="2OG-Fe_dioxygenase"/>
</dbReference>
<dbReference type="Pfam" id="PF10014">
    <property type="entry name" value="2OG-Fe_Oxy_2"/>
    <property type="match status" value="1"/>
</dbReference>
<gene>
    <name evidence="1" type="ORF">GCM10010361_76270</name>
</gene>
<dbReference type="Gene3D" id="2.60.120.620">
    <property type="entry name" value="q2cbj1_9rhob like domain"/>
    <property type="match status" value="1"/>
</dbReference>
<keyword evidence="2" id="KW-1185">Reference proteome</keyword>
<comment type="caution">
    <text evidence="1">The sequence shown here is derived from an EMBL/GenBank/DDBJ whole genome shotgun (WGS) entry which is preliminary data.</text>
</comment>
<evidence type="ECO:0000313" key="1">
    <source>
        <dbReference type="EMBL" id="GAA0499426.1"/>
    </source>
</evidence>